<dbReference type="Proteomes" id="UP001311799">
    <property type="component" value="Unassembled WGS sequence"/>
</dbReference>
<evidence type="ECO:0000313" key="3">
    <source>
        <dbReference type="Proteomes" id="UP001311799"/>
    </source>
</evidence>
<comment type="caution">
    <text evidence="2">The sequence shown here is derived from an EMBL/GenBank/DDBJ whole genome shotgun (WGS) entry which is preliminary data.</text>
</comment>
<feature type="region of interest" description="Disordered" evidence="1">
    <location>
        <begin position="230"/>
        <end position="257"/>
    </location>
</feature>
<gene>
    <name evidence="2" type="ORF">RS030_203163</name>
</gene>
<reference evidence="2 3" key="1">
    <citation type="submission" date="2023-10" db="EMBL/GenBank/DDBJ databases">
        <title>Comparative genomics analysis reveals potential genetic determinants of host preference in Cryptosporidium xiaoi.</title>
        <authorList>
            <person name="Xiao L."/>
            <person name="Li J."/>
        </authorList>
    </citation>
    <scope>NUCLEOTIDE SEQUENCE [LARGE SCALE GENOMIC DNA]</scope>
    <source>
        <strain evidence="2 3">52996</strain>
    </source>
</reference>
<dbReference type="AlphaFoldDB" id="A0AAV9XZS7"/>
<name>A0AAV9XZS7_9CRYT</name>
<proteinExistence type="predicted"/>
<evidence type="ECO:0000313" key="2">
    <source>
        <dbReference type="EMBL" id="KAK6589422.1"/>
    </source>
</evidence>
<feature type="compositionally biased region" description="Acidic residues" evidence="1">
    <location>
        <begin position="236"/>
        <end position="246"/>
    </location>
</feature>
<evidence type="ECO:0000256" key="1">
    <source>
        <dbReference type="SAM" id="MobiDB-lite"/>
    </source>
</evidence>
<sequence length="257" mass="28352">MSEANVRVSIARDEMELQNAVLEGELARGFYVSTEVENVSSKTGCGMVCGTNEQRLTHKIHSFTKPIPIMAGQVKLNSADELIGKPVIKQRLNEVFTENNSERELNGYSTNKFLSFGVSSLKNMNTNSQLSYRSTSSFNMPTNRSYTYLSSIVNNGSGVFGSFSNNGGNEGYYESFRSLNKGFSQFTMDINRSSNSLFNSFKSLFGGMCSCPGFISVCRNNKIKTFEQEAIPSDSDFAESDSENDDAGLTVAQEEQN</sequence>
<dbReference type="EMBL" id="JAWDEY010000012">
    <property type="protein sequence ID" value="KAK6589422.1"/>
    <property type="molecule type" value="Genomic_DNA"/>
</dbReference>
<accession>A0AAV9XZS7</accession>
<keyword evidence="3" id="KW-1185">Reference proteome</keyword>
<protein>
    <submittedName>
        <fullName evidence="2">Uncharacterized protein</fullName>
    </submittedName>
</protein>
<organism evidence="2 3">
    <name type="scientific">Cryptosporidium xiaoi</name>
    <dbReference type="NCBI Taxonomy" id="659607"/>
    <lineage>
        <taxon>Eukaryota</taxon>
        <taxon>Sar</taxon>
        <taxon>Alveolata</taxon>
        <taxon>Apicomplexa</taxon>
        <taxon>Conoidasida</taxon>
        <taxon>Coccidia</taxon>
        <taxon>Eucoccidiorida</taxon>
        <taxon>Eimeriorina</taxon>
        <taxon>Cryptosporidiidae</taxon>
        <taxon>Cryptosporidium</taxon>
    </lineage>
</organism>